<gene>
    <name evidence="1" type="ORF">ACJ73_06536</name>
</gene>
<sequence length="135" mass="15771">MSIDKAAQSRILRGFQSEAEPHVMKIIWARGDSQANAVSQLHKVNQKIEAWNREHNLWIADGTFDIEDFIAINRAIELAIKGYDPKAFDIARTRMDNVIGLRKYPRQWQLRKKDFLKAAKVYESEKDHFHNPPKQ</sequence>
<dbReference type="AlphaFoldDB" id="A0A1J9Q0N1"/>
<organism evidence="1 2">
    <name type="scientific">Blastomyces percursus</name>
    <dbReference type="NCBI Taxonomy" id="1658174"/>
    <lineage>
        <taxon>Eukaryota</taxon>
        <taxon>Fungi</taxon>
        <taxon>Dikarya</taxon>
        <taxon>Ascomycota</taxon>
        <taxon>Pezizomycotina</taxon>
        <taxon>Eurotiomycetes</taxon>
        <taxon>Eurotiomycetidae</taxon>
        <taxon>Onygenales</taxon>
        <taxon>Ajellomycetaceae</taxon>
        <taxon>Blastomyces</taxon>
    </lineage>
</organism>
<dbReference type="EMBL" id="LGTZ01001164">
    <property type="protein sequence ID" value="OJD22121.1"/>
    <property type="molecule type" value="Genomic_DNA"/>
</dbReference>
<comment type="caution">
    <text evidence="1">The sequence shown here is derived from an EMBL/GenBank/DDBJ whole genome shotgun (WGS) entry which is preliminary data.</text>
</comment>
<proteinExistence type="predicted"/>
<dbReference type="OrthoDB" id="10356979at2759"/>
<reference evidence="1 2" key="1">
    <citation type="submission" date="2015-08" db="EMBL/GenBank/DDBJ databases">
        <title>Emmonsia species relationships and genome sequence.</title>
        <authorList>
            <person name="Cuomo C.A."/>
            <person name="Schwartz I.S."/>
            <person name="Kenyon C."/>
            <person name="De Hoog G.S."/>
            <person name="Govender N.P."/>
            <person name="Botha A."/>
            <person name="Moreno L."/>
            <person name="De Vries M."/>
            <person name="Munoz J.F."/>
            <person name="Stielow J.B."/>
        </authorList>
    </citation>
    <scope>NUCLEOTIDE SEQUENCE [LARGE SCALE GENOMIC DNA]</scope>
    <source>
        <strain evidence="1 2">EI222</strain>
    </source>
</reference>
<protein>
    <submittedName>
        <fullName evidence="1">Uncharacterized protein</fullName>
    </submittedName>
</protein>
<accession>A0A1J9Q0N1</accession>
<evidence type="ECO:0000313" key="2">
    <source>
        <dbReference type="Proteomes" id="UP000242791"/>
    </source>
</evidence>
<evidence type="ECO:0000313" key="1">
    <source>
        <dbReference type="EMBL" id="OJD22121.1"/>
    </source>
</evidence>
<dbReference type="Proteomes" id="UP000242791">
    <property type="component" value="Unassembled WGS sequence"/>
</dbReference>
<keyword evidence="2" id="KW-1185">Reference proteome</keyword>
<name>A0A1J9Q0N1_9EURO</name>
<dbReference type="VEuPathDB" id="FungiDB:ACJ73_06536"/>